<dbReference type="Proteomes" id="UP000447434">
    <property type="component" value="Chromosome 14"/>
</dbReference>
<accession>A0A6A4P1B4</accession>
<reference evidence="2" key="1">
    <citation type="journal article" date="2020" name="Nat. Commun.">
        <title>Genome sequence of the cluster root forming white lupin.</title>
        <authorList>
            <person name="Hufnagel B."/>
            <person name="Marques A."/>
            <person name="Soriano A."/>
            <person name="Marques L."/>
            <person name="Divol F."/>
            <person name="Doumas P."/>
            <person name="Sallet E."/>
            <person name="Mancinotti D."/>
            <person name="Carrere S."/>
            <person name="Marande W."/>
            <person name="Arribat S."/>
            <person name="Keller J."/>
            <person name="Huneau C."/>
            <person name="Blein T."/>
            <person name="Aime D."/>
            <person name="Laguerre M."/>
            <person name="Taylor J."/>
            <person name="Schubert V."/>
            <person name="Nelson M."/>
            <person name="Geu-Flores F."/>
            <person name="Crespi M."/>
            <person name="Gallardo-Guerrero K."/>
            <person name="Delaux P.-M."/>
            <person name="Salse J."/>
            <person name="Berges H."/>
            <person name="Guyot R."/>
            <person name="Gouzy J."/>
            <person name="Peret B."/>
        </authorList>
    </citation>
    <scope>NUCLEOTIDE SEQUENCE [LARGE SCALE GENOMIC DNA]</scope>
    <source>
        <strain evidence="2">cv. Amiga</strain>
    </source>
</reference>
<dbReference type="AlphaFoldDB" id="A0A6A4P1B4"/>
<gene>
    <name evidence="1" type="ORF">Lalb_Chr14g0364601</name>
</gene>
<evidence type="ECO:0000313" key="1">
    <source>
        <dbReference type="EMBL" id="KAE9599646.1"/>
    </source>
</evidence>
<proteinExistence type="predicted"/>
<comment type="caution">
    <text evidence="1">The sequence shown here is derived from an EMBL/GenBank/DDBJ whole genome shotgun (WGS) entry which is preliminary data.</text>
</comment>
<sequence>MDIDYSSERRILKLIVGFPRLEIHAGTQKINVCLIFINFSNKIIQINDGLYVKCI</sequence>
<keyword evidence="2" id="KW-1185">Reference proteome</keyword>
<name>A0A6A4P1B4_LUPAL</name>
<dbReference type="EMBL" id="WOCE01000014">
    <property type="protein sequence ID" value="KAE9599646.1"/>
    <property type="molecule type" value="Genomic_DNA"/>
</dbReference>
<evidence type="ECO:0000313" key="2">
    <source>
        <dbReference type="Proteomes" id="UP000447434"/>
    </source>
</evidence>
<organism evidence="1 2">
    <name type="scientific">Lupinus albus</name>
    <name type="common">White lupine</name>
    <name type="synonym">Lupinus termis</name>
    <dbReference type="NCBI Taxonomy" id="3870"/>
    <lineage>
        <taxon>Eukaryota</taxon>
        <taxon>Viridiplantae</taxon>
        <taxon>Streptophyta</taxon>
        <taxon>Embryophyta</taxon>
        <taxon>Tracheophyta</taxon>
        <taxon>Spermatophyta</taxon>
        <taxon>Magnoliopsida</taxon>
        <taxon>eudicotyledons</taxon>
        <taxon>Gunneridae</taxon>
        <taxon>Pentapetalae</taxon>
        <taxon>rosids</taxon>
        <taxon>fabids</taxon>
        <taxon>Fabales</taxon>
        <taxon>Fabaceae</taxon>
        <taxon>Papilionoideae</taxon>
        <taxon>50 kb inversion clade</taxon>
        <taxon>genistoids sensu lato</taxon>
        <taxon>core genistoids</taxon>
        <taxon>Genisteae</taxon>
        <taxon>Lupinus</taxon>
    </lineage>
</organism>
<protein>
    <submittedName>
        <fullName evidence="1">Uncharacterized protein</fullName>
    </submittedName>
</protein>